<comment type="caution">
    <text evidence="3">The sequence shown here is derived from an EMBL/GenBank/DDBJ whole genome shotgun (WGS) entry which is preliminary data.</text>
</comment>
<name>A0A6A3BDF8_HIBSY</name>
<dbReference type="PANTHER" id="PTHR46288:SF27">
    <property type="entry name" value="CYSTEINE_HISTIDINE-RICH C1 DOMAIN FAMILY PROTEIN"/>
    <property type="match status" value="1"/>
</dbReference>
<feature type="domain" description="DC1" evidence="2">
    <location>
        <begin position="9"/>
        <end position="44"/>
    </location>
</feature>
<evidence type="ECO:0000259" key="2">
    <source>
        <dbReference type="Pfam" id="PF03107"/>
    </source>
</evidence>
<dbReference type="Proteomes" id="UP000436088">
    <property type="component" value="Unassembled WGS sequence"/>
</dbReference>
<dbReference type="EMBL" id="VEPZ02000870">
    <property type="protein sequence ID" value="KAE8714643.1"/>
    <property type="molecule type" value="Genomic_DNA"/>
</dbReference>
<gene>
    <name evidence="3" type="ORF">F3Y22_tig00110195pilonHSYRG00308</name>
</gene>
<dbReference type="SUPFAM" id="SSF57889">
    <property type="entry name" value="Cysteine-rich domain"/>
    <property type="match status" value="3"/>
</dbReference>
<accession>A0A6A3BDF8</accession>
<keyword evidence="1" id="KW-0677">Repeat</keyword>
<dbReference type="InterPro" id="IPR046349">
    <property type="entry name" value="C1-like_sf"/>
</dbReference>
<dbReference type="InterPro" id="IPR004146">
    <property type="entry name" value="DC1"/>
</dbReference>
<proteinExistence type="predicted"/>
<evidence type="ECO:0000256" key="1">
    <source>
        <dbReference type="ARBA" id="ARBA00022737"/>
    </source>
</evidence>
<evidence type="ECO:0000313" key="4">
    <source>
        <dbReference type="Proteomes" id="UP000436088"/>
    </source>
</evidence>
<feature type="domain" description="DC1" evidence="2">
    <location>
        <begin position="150"/>
        <end position="199"/>
    </location>
</feature>
<dbReference type="PANTHER" id="PTHR46288">
    <property type="entry name" value="PHORBOL-ESTER/DAG-TYPE DOMAIN-CONTAINING PROTEIN"/>
    <property type="match status" value="1"/>
</dbReference>
<keyword evidence="4" id="KW-1185">Reference proteome</keyword>
<sequence length="467" mass="54064">MLIDVFLEDYSDQYYCDVCEEERKPRDLVYCCNKCTFVVHIECALNEIKDDANSDDESTCSLVGDKDSIGKLKEKYEINERNVNMSTHFEIKSCERGDKLIFYEAIEKHEKGVRCSVCWLEISYEAYACRSCRYYIHKTCIRLPSQVLHPLHPQHSLKLIPWYAQFWDRPFICEGCRGVNKGFAYVCYACGFKLDVKCATSSLVPRNETQRLKDIETQPKLCVFNKHHKLVYVYHGNNSLGGGCSFCGLHLSGPSYICYECGYSLHESCVGIPWEMQIQFHPLHPLHPLLHPSQCCLVCKGSLNNAISYSCMQCDLYLHVHCATSLKRVIKSKSHIHDLYYFGPKTETNHYRYTKVCGECKGMIAWIPFCFCMECDTKLHIERVLPRSLKSKYHIHPLTRKDGFKEDDSGEYYCDICEEERDVTDHVYHCTECRGLFVAHEEEIAASSNSRFDSCPLELNPRVKLTL</sequence>
<feature type="domain" description="DC1" evidence="2">
    <location>
        <begin position="393"/>
        <end position="441"/>
    </location>
</feature>
<evidence type="ECO:0000313" key="3">
    <source>
        <dbReference type="EMBL" id="KAE8714643.1"/>
    </source>
</evidence>
<dbReference type="AlphaFoldDB" id="A0A6A3BDF8"/>
<organism evidence="3 4">
    <name type="scientific">Hibiscus syriacus</name>
    <name type="common">Rose of Sharon</name>
    <dbReference type="NCBI Taxonomy" id="106335"/>
    <lineage>
        <taxon>Eukaryota</taxon>
        <taxon>Viridiplantae</taxon>
        <taxon>Streptophyta</taxon>
        <taxon>Embryophyta</taxon>
        <taxon>Tracheophyta</taxon>
        <taxon>Spermatophyta</taxon>
        <taxon>Magnoliopsida</taxon>
        <taxon>eudicotyledons</taxon>
        <taxon>Gunneridae</taxon>
        <taxon>Pentapetalae</taxon>
        <taxon>rosids</taxon>
        <taxon>malvids</taxon>
        <taxon>Malvales</taxon>
        <taxon>Malvaceae</taxon>
        <taxon>Malvoideae</taxon>
        <taxon>Hibiscus</taxon>
    </lineage>
</organism>
<reference evidence="3" key="1">
    <citation type="submission" date="2019-09" db="EMBL/GenBank/DDBJ databases">
        <title>Draft genome information of white flower Hibiscus syriacus.</title>
        <authorList>
            <person name="Kim Y.-M."/>
        </authorList>
    </citation>
    <scope>NUCLEOTIDE SEQUENCE [LARGE SCALE GENOMIC DNA]</scope>
    <source>
        <strain evidence="3">YM2019G1</strain>
    </source>
</reference>
<protein>
    <recommendedName>
        <fullName evidence="2">DC1 domain-containing protein</fullName>
    </recommendedName>
</protein>
<dbReference type="Pfam" id="PF03107">
    <property type="entry name" value="C1_2"/>
    <property type="match status" value="3"/>
</dbReference>